<dbReference type="InterPro" id="IPR045834">
    <property type="entry name" value="Csd3_N2"/>
</dbReference>
<evidence type="ECO:0000256" key="1">
    <source>
        <dbReference type="ARBA" id="ARBA00001947"/>
    </source>
</evidence>
<organism evidence="12 13">
    <name type="scientific">Microbulbifer bruguierae</name>
    <dbReference type="NCBI Taxonomy" id="3029061"/>
    <lineage>
        <taxon>Bacteria</taxon>
        <taxon>Pseudomonadati</taxon>
        <taxon>Pseudomonadota</taxon>
        <taxon>Gammaproteobacteria</taxon>
        <taxon>Cellvibrionales</taxon>
        <taxon>Microbulbiferaceae</taxon>
        <taxon>Microbulbifer</taxon>
    </lineage>
</organism>
<dbReference type="Gene3D" id="3.10.450.350">
    <property type="match status" value="2"/>
</dbReference>
<dbReference type="SUPFAM" id="SSF51261">
    <property type="entry name" value="Duplicated hybrid motif"/>
    <property type="match status" value="1"/>
</dbReference>
<evidence type="ECO:0000256" key="2">
    <source>
        <dbReference type="ARBA" id="ARBA00004196"/>
    </source>
</evidence>
<evidence type="ECO:0000256" key="7">
    <source>
        <dbReference type="ARBA" id="ARBA00023049"/>
    </source>
</evidence>
<keyword evidence="13" id="KW-1185">Reference proteome</keyword>
<feature type="compositionally biased region" description="Polar residues" evidence="8">
    <location>
        <begin position="71"/>
        <end position="85"/>
    </location>
</feature>
<dbReference type="Gene3D" id="2.70.70.10">
    <property type="entry name" value="Glucose Permease (Domain IIA)"/>
    <property type="match status" value="1"/>
</dbReference>
<evidence type="ECO:0000256" key="4">
    <source>
        <dbReference type="ARBA" id="ARBA00022723"/>
    </source>
</evidence>
<dbReference type="EMBL" id="CP118605">
    <property type="protein sequence ID" value="WGL14983.1"/>
    <property type="molecule type" value="Genomic_DNA"/>
</dbReference>
<dbReference type="PANTHER" id="PTHR21666">
    <property type="entry name" value="PEPTIDASE-RELATED"/>
    <property type="match status" value="1"/>
</dbReference>
<dbReference type="InterPro" id="IPR016047">
    <property type="entry name" value="M23ase_b-sheet_dom"/>
</dbReference>
<dbReference type="PANTHER" id="PTHR21666:SF288">
    <property type="entry name" value="CELL DIVISION PROTEIN YTFB"/>
    <property type="match status" value="1"/>
</dbReference>
<feature type="domain" description="Opacity-associated protein A LysM-like" evidence="10">
    <location>
        <begin position="104"/>
        <end position="183"/>
    </location>
</feature>
<evidence type="ECO:0000259" key="10">
    <source>
        <dbReference type="Pfam" id="PF04225"/>
    </source>
</evidence>
<keyword evidence="3" id="KW-0645">Protease</keyword>
<feature type="domain" description="M23ase beta-sheet core" evidence="9">
    <location>
        <begin position="327"/>
        <end position="421"/>
    </location>
</feature>
<dbReference type="InterPro" id="IPR011055">
    <property type="entry name" value="Dup_hybrid_motif"/>
</dbReference>
<dbReference type="Proteomes" id="UP001236500">
    <property type="component" value="Chromosome"/>
</dbReference>
<dbReference type="RefSeq" id="WP_280317429.1">
    <property type="nucleotide sequence ID" value="NZ_CP118605.1"/>
</dbReference>
<dbReference type="InterPro" id="IPR007340">
    <property type="entry name" value="LysM_Opacity-associatedA"/>
</dbReference>
<evidence type="ECO:0000256" key="5">
    <source>
        <dbReference type="ARBA" id="ARBA00022801"/>
    </source>
</evidence>
<dbReference type="Pfam" id="PF04225">
    <property type="entry name" value="LysM_OapA"/>
    <property type="match status" value="1"/>
</dbReference>
<evidence type="ECO:0000256" key="3">
    <source>
        <dbReference type="ARBA" id="ARBA00022670"/>
    </source>
</evidence>
<accession>A0ABY8N870</accession>
<proteinExistence type="predicted"/>
<dbReference type="Pfam" id="PF01551">
    <property type="entry name" value="Peptidase_M23"/>
    <property type="match status" value="1"/>
</dbReference>
<protein>
    <submittedName>
        <fullName evidence="12">Peptidoglycan DD-metalloendopeptidase family protein</fullName>
    </submittedName>
</protein>
<comment type="cofactor">
    <cofactor evidence="1">
        <name>Zn(2+)</name>
        <dbReference type="ChEBI" id="CHEBI:29105"/>
    </cofactor>
</comment>
<keyword evidence="6" id="KW-0862">Zinc</keyword>
<reference evidence="12 13" key="1">
    <citation type="submission" date="2023-02" db="EMBL/GenBank/DDBJ databases">
        <title>Description and genomic characterization of Microbulbifer bruguierae sp. nov., isolated from the sediment of mangrove plant Bruguiera sexangula.</title>
        <authorList>
            <person name="Long M."/>
        </authorList>
    </citation>
    <scope>NUCLEOTIDE SEQUENCE [LARGE SCALE GENOMIC DNA]</scope>
    <source>
        <strain evidence="12 13">H12</strain>
    </source>
</reference>
<evidence type="ECO:0000256" key="6">
    <source>
        <dbReference type="ARBA" id="ARBA00022833"/>
    </source>
</evidence>
<sequence length="476" mass="52539">MQDQSKNPRLLGAMGKHFPRTHALVAGAASFALALTLFISPPEVEAKRTALAVTLSAPEAQPQEVAADPVSSATDASPDTSQGVTGASEDVMQGVMEDLRIVQETVRNGDTLSDLFQRAGISSSEMYELLASGKEAKQLAKLVPGEELTFQVDGEGSLKTLELHRDRLSKVEFSRDSSDEYKYALHQREAERYTAFRQAEIESSLFVDGSKAGLSNNLIMEMADIFGSDIDFALDIRKGDKFSVIFDEEFLDGEKIGNGAIKAVTFTNQGKTFSAVRYIDSNGDTNYYTPDGKSMRKAFIRTPVDIGRISSHFNPRRLHPIFKTRKPHNGTDYAAPRGTPVYSAGDGRVIKAGYSKANGNYVFVQHGERYITRYLHLNKRSVKQGQRVKQRQVIGTVGSTGYATGPHLHYEFLVDGHHRNPATIVRQLPKAKAVASSEMDRFLAQTQPLMAQLERFEQPALAQNNKQTDDKKDSVN</sequence>
<evidence type="ECO:0000313" key="13">
    <source>
        <dbReference type="Proteomes" id="UP001236500"/>
    </source>
</evidence>
<name>A0ABY8N870_9GAMM</name>
<evidence type="ECO:0000313" key="12">
    <source>
        <dbReference type="EMBL" id="WGL14983.1"/>
    </source>
</evidence>
<keyword evidence="4" id="KW-0479">Metal-binding</keyword>
<keyword evidence="7" id="KW-0482">Metalloprotease</keyword>
<evidence type="ECO:0000259" key="9">
    <source>
        <dbReference type="Pfam" id="PF01551"/>
    </source>
</evidence>
<comment type="subcellular location">
    <subcellularLocation>
        <location evidence="2">Cell envelope</location>
    </subcellularLocation>
</comment>
<gene>
    <name evidence="12" type="ORF">PVT68_09340</name>
</gene>
<feature type="region of interest" description="Disordered" evidence="8">
    <location>
        <begin position="456"/>
        <end position="476"/>
    </location>
</feature>
<evidence type="ECO:0000259" key="11">
    <source>
        <dbReference type="Pfam" id="PF19425"/>
    </source>
</evidence>
<dbReference type="InterPro" id="IPR050570">
    <property type="entry name" value="Cell_wall_metabolism_enzyme"/>
</dbReference>
<keyword evidence="5" id="KW-0378">Hydrolase</keyword>
<feature type="region of interest" description="Disordered" evidence="8">
    <location>
        <begin position="61"/>
        <end position="86"/>
    </location>
</feature>
<feature type="compositionally biased region" description="Basic and acidic residues" evidence="8">
    <location>
        <begin position="467"/>
        <end position="476"/>
    </location>
</feature>
<feature type="domain" description="Csd3-like second N-terminal" evidence="11">
    <location>
        <begin position="198"/>
        <end position="315"/>
    </location>
</feature>
<dbReference type="Pfam" id="PF19425">
    <property type="entry name" value="Csd3_N2"/>
    <property type="match status" value="1"/>
</dbReference>
<evidence type="ECO:0000256" key="8">
    <source>
        <dbReference type="SAM" id="MobiDB-lite"/>
    </source>
</evidence>
<dbReference type="CDD" id="cd12797">
    <property type="entry name" value="M23_peptidase"/>
    <property type="match status" value="1"/>
</dbReference>